<reference evidence="2" key="1">
    <citation type="submission" date="2017-01" db="EMBL/GenBank/DDBJ databases">
        <authorList>
            <person name="Varghese N."/>
            <person name="Submissions S."/>
        </authorList>
    </citation>
    <scope>NUCLEOTIDE SEQUENCE [LARGE SCALE GENOMIC DNA]</scope>
    <source>
        <strain evidence="2">DSM 46698</strain>
    </source>
</reference>
<name>A0A1N7P689_9BACT</name>
<evidence type="ECO:0000313" key="1">
    <source>
        <dbReference type="EMBL" id="SIT06103.1"/>
    </source>
</evidence>
<organism evidence="1 2">
    <name type="scientific">Belliella pelovolcani</name>
    <dbReference type="NCBI Taxonomy" id="529505"/>
    <lineage>
        <taxon>Bacteria</taxon>
        <taxon>Pseudomonadati</taxon>
        <taxon>Bacteroidota</taxon>
        <taxon>Cytophagia</taxon>
        <taxon>Cytophagales</taxon>
        <taxon>Cyclobacteriaceae</taxon>
        <taxon>Belliella</taxon>
    </lineage>
</organism>
<dbReference type="Proteomes" id="UP000186026">
    <property type="component" value="Unassembled WGS sequence"/>
</dbReference>
<dbReference type="EMBL" id="FTOP01000014">
    <property type="protein sequence ID" value="SIT06103.1"/>
    <property type="molecule type" value="Genomic_DNA"/>
</dbReference>
<keyword evidence="2" id="KW-1185">Reference proteome</keyword>
<dbReference type="STRING" id="529505.SAMN05421761_11450"/>
<evidence type="ECO:0000313" key="2">
    <source>
        <dbReference type="Proteomes" id="UP000186026"/>
    </source>
</evidence>
<proteinExistence type="predicted"/>
<dbReference type="AlphaFoldDB" id="A0A1N7P689"/>
<protein>
    <submittedName>
        <fullName evidence="1">Uncharacterized protein</fullName>
    </submittedName>
</protein>
<gene>
    <name evidence="1" type="ORF">SAMN05421761_11450</name>
</gene>
<accession>A0A1N7P689</accession>
<sequence>MLEAMKINFLVISEGFSDEEKTLDNIKKGYLEAKDMEVGKVKYKTYSMFSEMKDDL</sequence>